<feature type="transmembrane region" description="Helical" evidence="5">
    <location>
        <begin position="191"/>
        <end position="210"/>
    </location>
</feature>
<dbReference type="EMBL" id="LDAU01000170">
    <property type="protein sequence ID" value="KRX01582.1"/>
    <property type="molecule type" value="Genomic_DNA"/>
</dbReference>
<protein>
    <submittedName>
        <fullName evidence="7">Cytochrome b5-like heme/steroid binding domain</fullName>
    </submittedName>
</protein>
<dbReference type="Gene3D" id="3.10.120.10">
    <property type="entry name" value="Cytochrome b5-like heme/steroid binding domain"/>
    <property type="match status" value="2"/>
</dbReference>
<dbReference type="FunCoup" id="A0A0V0QHD5">
    <property type="interactions" value="185"/>
</dbReference>
<dbReference type="InterPro" id="IPR050668">
    <property type="entry name" value="Cytochrome_b5"/>
</dbReference>
<dbReference type="PROSITE" id="PS00191">
    <property type="entry name" value="CYTOCHROME_B5_1"/>
    <property type="match status" value="1"/>
</dbReference>
<comment type="similarity">
    <text evidence="4 5">Belongs to the cytochrome b5 family.</text>
</comment>
<evidence type="ECO:0000313" key="7">
    <source>
        <dbReference type="EMBL" id="KRX01582.1"/>
    </source>
</evidence>
<comment type="caution">
    <text evidence="7">The sequence shown here is derived from an EMBL/GenBank/DDBJ whole genome shotgun (WGS) entry which is preliminary data.</text>
</comment>
<evidence type="ECO:0000256" key="2">
    <source>
        <dbReference type="ARBA" id="ARBA00022723"/>
    </source>
</evidence>
<evidence type="ECO:0000256" key="5">
    <source>
        <dbReference type="RuleBase" id="RU362121"/>
    </source>
</evidence>
<keyword evidence="5" id="KW-1133">Transmembrane helix</keyword>
<dbReference type="PANTHER" id="PTHR19359:SF14">
    <property type="entry name" value="CYTOCHROME B5 A"/>
    <property type="match status" value="1"/>
</dbReference>
<dbReference type="OMA" id="VNHSRGA"/>
<dbReference type="InterPro" id="IPR001199">
    <property type="entry name" value="Cyt_B5-like_heme/steroid-bd"/>
</dbReference>
<evidence type="ECO:0000259" key="6">
    <source>
        <dbReference type="PROSITE" id="PS50255"/>
    </source>
</evidence>
<dbReference type="Pfam" id="PF00173">
    <property type="entry name" value="Cyt-b5"/>
    <property type="match status" value="2"/>
</dbReference>
<reference evidence="7 8" key="1">
    <citation type="journal article" date="2015" name="Sci. Rep.">
        <title>Genome of the facultative scuticociliatosis pathogen Pseudocohnilembus persalinus provides insight into its virulence through horizontal gene transfer.</title>
        <authorList>
            <person name="Xiong J."/>
            <person name="Wang G."/>
            <person name="Cheng J."/>
            <person name="Tian M."/>
            <person name="Pan X."/>
            <person name="Warren A."/>
            <person name="Jiang C."/>
            <person name="Yuan D."/>
            <person name="Miao W."/>
        </authorList>
    </citation>
    <scope>NUCLEOTIDE SEQUENCE [LARGE SCALE GENOMIC DNA]</scope>
    <source>
        <strain evidence="7">36N120E</strain>
    </source>
</reference>
<dbReference type="SUPFAM" id="SSF55856">
    <property type="entry name" value="Cytochrome b5-like heme/steroid binding domain"/>
    <property type="match status" value="2"/>
</dbReference>
<gene>
    <name evidence="7" type="ORF">PPERSA_01485</name>
</gene>
<evidence type="ECO:0000256" key="4">
    <source>
        <dbReference type="ARBA" id="ARBA00038168"/>
    </source>
</evidence>
<dbReference type="OrthoDB" id="260519at2759"/>
<dbReference type="InterPro" id="IPR036400">
    <property type="entry name" value="Cyt_B5-like_heme/steroid_sf"/>
</dbReference>
<dbReference type="InterPro" id="IPR018506">
    <property type="entry name" value="Cyt_B5_heme-BS"/>
</dbReference>
<dbReference type="Proteomes" id="UP000054937">
    <property type="component" value="Unassembled WGS sequence"/>
</dbReference>
<keyword evidence="5" id="KW-0812">Transmembrane</keyword>
<evidence type="ECO:0000313" key="8">
    <source>
        <dbReference type="Proteomes" id="UP000054937"/>
    </source>
</evidence>
<keyword evidence="5" id="KW-0472">Membrane</keyword>
<dbReference type="GO" id="GO:0016020">
    <property type="term" value="C:membrane"/>
    <property type="evidence" value="ECO:0007669"/>
    <property type="project" value="TreeGrafter"/>
</dbReference>
<proteinExistence type="inferred from homology"/>
<dbReference type="GO" id="GO:0046872">
    <property type="term" value="F:metal ion binding"/>
    <property type="evidence" value="ECO:0007669"/>
    <property type="project" value="UniProtKB-UniRule"/>
</dbReference>
<keyword evidence="3 5" id="KW-0408">Iron</keyword>
<keyword evidence="2 5" id="KW-0479">Metal-binding</keyword>
<accession>A0A0V0QHD5</accession>
<feature type="domain" description="Cytochrome b5 heme-binding" evidence="6">
    <location>
        <begin position="4"/>
        <end position="80"/>
    </location>
</feature>
<feature type="domain" description="Cytochrome b5 heme-binding" evidence="6">
    <location>
        <begin position="99"/>
        <end position="175"/>
    </location>
</feature>
<dbReference type="InParanoid" id="A0A0V0QHD5"/>
<name>A0A0V0QHD5_PSEPJ</name>
<keyword evidence="1 5" id="KW-0349">Heme</keyword>
<dbReference type="PANTHER" id="PTHR19359">
    <property type="entry name" value="CYTOCHROME B5"/>
    <property type="match status" value="1"/>
</dbReference>
<sequence length="211" mass="24270">MSADKIITWDELRKHSEQNDIWVCIDGQVFDVSNYLAEHPGGSKILIKHGGKDATKEFQNVGHSSYAISLRDNHKIGVIEQKKPSVQYEKWAKHQLKINTEYTFEEVISHQSKGDIWVVIDRIVYDLSEFANQHPGGKDVLIKTKGTDALKQFQEAKHPESVKKQMKDYQVGIIQQGSQPPPKQMQIDNQIRLYLVIFGILLGFIYTKFFK</sequence>
<organism evidence="7 8">
    <name type="scientific">Pseudocohnilembus persalinus</name>
    <name type="common">Ciliate</name>
    <dbReference type="NCBI Taxonomy" id="266149"/>
    <lineage>
        <taxon>Eukaryota</taxon>
        <taxon>Sar</taxon>
        <taxon>Alveolata</taxon>
        <taxon>Ciliophora</taxon>
        <taxon>Intramacronucleata</taxon>
        <taxon>Oligohymenophorea</taxon>
        <taxon>Scuticociliatia</taxon>
        <taxon>Philasterida</taxon>
        <taxon>Pseudocohnilembidae</taxon>
        <taxon>Pseudocohnilembus</taxon>
    </lineage>
</organism>
<dbReference type="AlphaFoldDB" id="A0A0V0QHD5"/>
<keyword evidence="8" id="KW-1185">Reference proteome</keyword>
<evidence type="ECO:0000256" key="3">
    <source>
        <dbReference type="ARBA" id="ARBA00023004"/>
    </source>
</evidence>
<dbReference type="GO" id="GO:0020037">
    <property type="term" value="F:heme binding"/>
    <property type="evidence" value="ECO:0007669"/>
    <property type="project" value="UniProtKB-UniRule"/>
</dbReference>
<dbReference type="PROSITE" id="PS50255">
    <property type="entry name" value="CYTOCHROME_B5_2"/>
    <property type="match status" value="2"/>
</dbReference>
<evidence type="ECO:0000256" key="1">
    <source>
        <dbReference type="ARBA" id="ARBA00022617"/>
    </source>
</evidence>
<dbReference type="PRINTS" id="PR00363">
    <property type="entry name" value="CYTOCHROMEB5"/>
</dbReference>
<dbReference type="SMART" id="SM01117">
    <property type="entry name" value="Cyt-b5"/>
    <property type="match status" value="2"/>
</dbReference>